<keyword evidence="2" id="KW-0732">Signal</keyword>
<dbReference type="InterPro" id="IPR022627">
    <property type="entry name" value="DUF3502"/>
</dbReference>
<dbReference type="Pfam" id="PF12010">
    <property type="entry name" value="DUF3502"/>
    <property type="match status" value="1"/>
</dbReference>
<dbReference type="PANTHER" id="PTHR43649">
    <property type="entry name" value="ARABINOSE-BINDING PROTEIN-RELATED"/>
    <property type="match status" value="1"/>
</dbReference>
<organism evidence="4 5">
    <name type="scientific">Eisenbergiella tayi</name>
    <dbReference type="NCBI Taxonomy" id="1432052"/>
    <lineage>
        <taxon>Bacteria</taxon>
        <taxon>Bacillati</taxon>
        <taxon>Bacillota</taxon>
        <taxon>Clostridia</taxon>
        <taxon>Lachnospirales</taxon>
        <taxon>Lachnospiraceae</taxon>
        <taxon>Eisenbergiella</taxon>
    </lineage>
</organism>
<feature type="signal peptide" evidence="2">
    <location>
        <begin position="1"/>
        <end position="27"/>
    </location>
</feature>
<feature type="domain" description="DUF3502" evidence="3">
    <location>
        <begin position="450"/>
        <end position="518"/>
    </location>
</feature>
<name>A0A1E3AUN3_9FIRM</name>
<dbReference type="GeneID" id="93305230"/>
<dbReference type="Gene3D" id="3.40.190.10">
    <property type="entry name" value="Periplasmic binding protein-like II"/>
    <property type="match status" value="2"/>
</dbReference>
<accession>A0A1E3AUN3</accession>
<feature type="region of interest" description="Disordered" evidence="1">
    <location>
        <begin position="23"/>
        <end position="48"/>
    </location>
</feature>
<dbReference type="EMBL" id="MCGI01000002">
    <property type="protein sequence ID" value="ODM11906.1"/>
    <property type="molecule type" value="Genomic_DNA"/>
</dbReference>
<reference evidence="4 5" key="1">
    <citation type="submission" date="2016-07" db="EMBL/GenBank/DDBJ databases">
        <title>Characterization of isolates of Eisenbergiella tayi derived from blood cultures, using whole genome sequencing.</title>
        <authorList>
            <person name="Burdz T."/>
            <person name="Wiebe D."/>
            <person name="Huynh C."/>
            <person name="Bernard K."/>
        </authorList>
    </citation>
    <scope>NUCLEOTIDE SEQUENCE [LARGE SCALE GENOMIC DNA]</scope>
    <source>
        <strain evidence="4 5">NML 120489</strain>
    </source>
</reference>
<dbReference type="PANTHER" id="PTHR43649:SF17">
    <property type="entry name" value="ABC TRANSPORTER SOLUTE BINDING PROTEIN-SUGAR TRANSPORT"/>
    <property type="match status" value="1"/>
</dbReference>
<evidence type="ECO:0000256" key="1">
    <source>
        <dbReference type="SAM" id="MobiDB-lite"/>
    </source>
</evidence>
<sequence>MKKKLITILLAASMAVSALTGCGNSSANSGSDKPAAETVTGEEANQEANAADAVLKDGEMSEILMVWPGSNASPASLQEVEDAMNEMIAQKADAKVKLQIIEWGAYGDQLNLMLSSGEKLDIFMGIGGIREAGQRGQLYDISEDIKVYAPEAYQTMERYINACYFDGALYGLPNYRDMAAQAGLICRKDILDETGFQAEDIKTMEDVEKVISKVHELHPDMYPLIPSDLTSGCFLNYVKGQFDVIAAGVGVDMKDDPSDGVTIINTYDTEQYRAMAEAAYEWNKKGYFMPDSTTNSTPRQDILKAGNAFGYFGNYHPGIVTQETMNTGMNIAAIPITEKSLSTESVNFIEWVVAGQCEHPQKALAVLNLLYTNADFQNLFRYGIEGVDYEVKDAAKGIAGYPEGINGSNVGWGNEMWLSGNAAVGYAWETDPEDVFAKYSEFNDTAALSPLYGFIFDTTKVKNEITAISNVTEKYKAIIENGDAEPADSLNAFNAELKAAGIENVISEMQTQADAWLAEKK</sequence>
<dbReference type="AlphaFoldDB" id="A0A1E3AUN3"/>
<comment type="caution">
    <text evidence="4">The sequence shown here is derived from an EMBL/GenBank/DDBJ whole genome shotgun (WGS) entry which is preliminary data.</text>
</comment>
<evidence type="ECO:0000313" key="4">
    <source>
        <dbReference type="EMBL" id="ODM11906.1"/>
    </source>
</evidence>
<evidence type="ECO:0000259" key="3">
    <source>
        <dbReference type="Pfam" id="PF12010"/>
    </source>
</evidence>
<protein>
    <submittedName>
        <fullName evidence="4">Bacterial extracellular solute-binding protein</fullName>
    </submittedName>
</protein>
<dbReference type="InterPro" id="IPR050490">
    <property type="entry name" value="Bact_solute-bd_prot1"/>
</dbReference>
<feature type="chain" id="PRO_5009123178" evidence="2">
    <location>
        <begin position="28"/>
        <end position="521"/>
    </location>
</feature>
<dbReference type="PATRIC" id="fig|1432052.3.peg.2781"/>
<dbReference type="RefSeq" id="WP_069157074.1">
    <property type="nucleotide sequence ID" value="NZ_DBFYTC010000192.1"/>
</dbReference>
<dbReference type="Proteomes" id="UP000095003">
    <property type="component" value="Unassembled WGS sequence"/>
</dbReference>
<proteinExistence type="predicted"/>
<gene>
    <name evidence="4" type="ORF">BEH84_02521</name>
</gene>
<evidence type="ECO:0000256" key="2">
    <source>
        <dbReference type="SAM" id="SignalP"/>
    </source>
</evidence>
<dbReference type="SUPFAM" id="SSF53850">
    <property type="entry name" value="Periplasmic binding protein-like II"/>
    <property type="match status" value="1"/>
</dbReference>
<evidence type="ECO:0000313" key="5">
    <source>
        <dbReference type="Proteomes" id="UP000095003"/>
    </source>
</evidence>
<dbReference type="PROSITE" id="PS51257">
    <property type="entry name" value="PROKAR_LIPOPROTEIN"/>
    <property type="match status" value="1"/>
</dbReference>